<reference evidence="4" key="1">
    <citation type="submission" date="2025-08" db="UniProtKB">
        <authorList>
            <consortium name="RefSeq"/>
        </authorList>
    </citation>
    <scope>IDENTIFICATION</scope>
</reference>
<dbReference type="PANTHER" id="PTHR45627">
    <property type="entry name" value="ADENYLATE CYCLASE TYPE 1"/>
    <property type="match status" value="1"/>
</dbReference>
<keyword evidence="3" id="KW-1185">Reference proteome</keyword>
<name>A0A1S3N953_SALSA</name>
<dbReference type="GO" id="GO:0007193">
    <property type="term" value="P:adenylate cyclase-inhibiting G protein-coupled receptor signaling pathway"/>
    <property type="evidence" value="ECO:0007669"/>
    <property type="project" value="TreeGrafter"/>
</dbReference>
<evidence type="ECO:0000256" key="2">
    <source>
        <dbReference type="ARBA" id="ARBA00023239"/>
    </source>
</evidence>
<dbReference type="AlphaFoldDB" id="A0A1S3N953"/>
<dbReference type="PANTHER" id="PTHR45627:SF6">
    <property type="entry name" value="ADENYLATE CYCLASE TYPE 2"/>
    <property type="match status" value="1"/>
</dbReference>
<dbReference type="GO" id="GO:0007189">
    <property type="term" value="P:adenylate cyclase-activating G protein-coupled receptor signaling pathway"/>
    <property type="evidence" value="ECO:0007669"/>
    <property type="project" value="TreeGrafter"/>
</dbReference>
<accession>A0A1S3N953</accession>
<dbReference type="Proteomes" id="UP001652741">
    <property type="component" value="Chromosome ssa18"/>
</dbReference>
<evidence type="ECO:0000256" key="1">
    <source>
        <dbReference type="ARBA" id="ARBA00022741"/>
    </source>
</evidence>
<dbReference type="GO" id="GO:0000166">
    <property type="term" value="F:nucleotide binding"/>
    <property type="evidence" value="ECO:0007669"/>
    <property type="project" value="UniProtKB-KW"/>
</dbReference>
<keyword evidence="1" id="KW-0547">Nucleotide-binding</keyword>
<evidence type="ECO:0000313" key="4">
    <source>
        <dbReference type="RefSeq" id="XP_014011969.1"/>
    </source>
</evidence>
<gene>
    <name evidence="4" type="primary">LOC106577988</name>
</gene>
<protein>
    <submittedName>
        <fullName evidence="4">Adenylate cyclase type 2 isoform X2</fullName>
    </submittedName>
</protein>
<dbReference type="GO" id="GO:0004016">
    <property type="term" value="F:adenylate cyclase activity"/>
    <property type="evidence" value="ECO:0007669"/>
    <property type="project" value="TreeGrafter"/>
</dbReference>
<dbReference type="RefSeq" id="XP_014011969.1">
    <property type="nucleotide sequence ID" value="XM_014156494.2"/>
</dbReference>
<dbReference type="GO" id="GO:0005886">
    <property type="term" value="C:plasma membrane"/>
    <property type="evidence" value="ECO:0007669"/>
    <property type="project" value="TreeGrafter"/>
</dbReference>
<sequence length="126" mass="14576">MENVNKLLLQNVLPIHVASKFMAKAIRNQFKDFYNERSVNRVGLQCLHFLNEIISDFDEGCDVSYSHVCSMVEFAIALKNNLESINQHSFNRFKLRIESQREGTFSFSTVEDAQNQGKTKRDRALT</sequence>
<organism evidence="3 4">
    <name type="scientific">Salmo salar</name>
    <name type="common">Atlantic salmon</name>
    <dbReference type="NCBI Taxonomy" id="8030"/>
    <lineage>
        <taxon>Eukaryota</taxon>
        <taxon>Metazoa</taxon>
        <taxon>Chordata</taxon>
        <taxon>Craniata</taxon>
        <taxon>Vertebrata</taxon>
        <taxon>Euteleostomi</taxon>
        <taxon>Actinopterygii</taxon>
        <taxon>Neopterygii</taxon>
        <taxon>Teleostei</taxon>
        <taxon>Protacanthopterygii</taxon>
        <taxon>Salmoniformes</taxon>
        <taxon>Salmonidae</taxon>
        <taxon>Salmoninae</taxon>
        <taxon>Salmo</taxon>
    </lineage>
</organism>
<dbReference type="GeneID" id="106577988"/>
<proteinExistence type="predicted"/>
<keyword evidence="2" id="KW-0456">Lyase</keyword>
<dbReference type="GO" id="GO:0006171">
    <property type="term" value="P:cAMP biosynthetic process"/>
    <property type="evidence" value="ECO:0007669"/>
    <property type="project" value="TreeGrafter"/>
</dbReference>
<evidence type="ECO:0000313" key="3">
    <source>
        <dbReference type="Proteomes" id="UP001652741"/>
    </source>
</evidence>